<keyword evidence="2" id="KW-0812">Transmembrane</keyword>
<feature type="transmembrane region" description="Helical" evidence="2">
    <location>
        <begin position="144"/>
        <end position="164"/>
    </location>
</feature>
<dbReference type="PANTHER" id="PTHR42069">
    <property type="entry name" value="HYPHAL ANASTAMOSIS-8 PROTEIN"/>
    <property type="match status" value="1"/>
</dbReference>
<dbReference type="EMBL" id="WJXW01000012">
    <property type="protein sequence ID" value="KAF9731450.1"/>
    <property type="molecule type" value="Genomic_DNA"/>
</dbReference>
<organism evidence="3 4">
    <name type="scientific">Paraphaeosphaeria minitans</name>
    <dbReference type="NCBI Taxonomy" id="565426"/>
    <lineage>
        <taxon>Eukaryota</taxon>
        <taxon>Fungi</taxon>
        <taxon>Dikarya</taxon>
        <taxon>Ascomycota</taxon>
        <taxon>Pezizomycotina</taxon>
        <taxon>Dothideomycetes</taxon>
        <taxon>Pleosporomycetidae</taxon>
        <taxon>Pleosporales</taxon>
        <taxon>Massarineae</taxon>
        <taxon>Didymosphaeriaceae</taxon>
        <taxon>Paraphaeosphaeria</taxon>
    </lineage>
</organism>
<evidence type="ECO:0000256" key="2">
    <source>
        <dbReference type="SAM" id="Phobius"/>
    </source>
</evidence>
<keyword evidence="4" id="KW-1185">Reference proteome</keyword>
<dbReference type="OrthoDB" id="5371583at2759"/>
<keyword evidence="2" id="KW-1133">Transmembrane helix</keyword>
<gene>
    <name evidence="3" type="ORF">PMIN01_10467</name>
</gene>
<comment type="caution">
    <text evidence="3">The sequence shown here is derived from an EMBL/GenBank/DDBJ whole genome shotgun (WGS) entry which is preliminary data.</text>
</comment>
<feature type="region of interest" description="Disordered" evidence="1">
    <location>
        <begin position="1"/>
        <end position="47"/>
    </location>
</feature>
<proteinExistence type="predicted"/>
<feature type="compositionally biased region" description="Low complexity" evidence="1">
    <location>
        <begin position="11"/>
        <end position="23"/>
    </location>
</feature>
<protein>
    <submittedName>
        <fullName evidence="3">Uncharacterized protein</fullName>
    </submittedName>
</protein>
<accession>A0A9P6GBS0</accession>
<evidence type="ECO:0000313" key="4">
    <source>
        <dbReference type="Proteomes" id="UP000756921"/>
    </source>
</evidence>
<sequence length="291" mass="32784">MASSAYYEAHPLSVDQQQQQHLLSPPPGSPEHNHSGRSSGQSSPLKPLHVITSMDSTTKRQSLVDFEGLKKAHEEDTALKARIRRLRVVSRVLGLLISIAVFIPIALTLHKFLSTQNVYRDVTRDGVTKHRTAWAKDSKVWPTWMYFLIAGISVVLNVVIIFAYKFGIDKAKKAATVATTFNWVVMLANLAVWCVAASLYRTEKDKDGKSNDLWGWTCSPLAREIQKEFAHEVDFDKFCNVQSISWYIGLVQVGAAVLTVVTYVFVMARRSKKKSLKKRHSQMAGQYPTNY</sequence>
<feature type="transmembrane region" description="Helical" evidence="2">
    <location>
        <begin position="244"/>
        <end position="268"/>
    </location>
</feature>
<evidence type="ECO:0000256" key="1">
    <source>
        <dbReference type="SAM" id="MobiDB-lite"/>
    </source>
</evidence>
<name>A0A9P6GBS0_9PLEO</name>
<feature type="transmembrane region" description="Helical" evidence="2">
    <location>
        <begin position="88"/>
        <end position="109"/>
    </location>
</feature>
<dbReference type="AlphaFoldDB" id="A0A9P6GBS0"/>
<dbReference type="PANTHER" id="PTHR42069:SF1">
    <property type="entry name" value="MARVEL DOMAIN-CONTAINING PROTEIN"/>
    <property type="match status" value="1"/>
</dbReference>
<evidence type="ECO:0000313" key="3">
    <source>
        <dbReference type="EMBL" id="KAF9731450.1"/>
    </source>
</evidence>
<keyword evidence="2" id="KW-0472">Membrane</keyword>
<reference evidence="3" key="1">
    <citation type="journal article" date="2020" name="Mol. Plant Microbe Interact.">
        <title>Genome Sequence of the Biocontrol Agent Coniothyrium minitans strain Conio (IMI 134523).</title>
        <authorList>
            <person name="Patel D."/>
            <person name="Shittu T.A."/>
            <person name="Baroncelli R."/>
            <person name="Muthumeenakshi S."/>
            <person name="Osborne T.H."/>
            <person name="Janganan T.K."/>
            <person name="Sreenivasaprasad S."/>
        </authorList>
    </citation>
    <scope>NUCLEOTIDE SEQUENCE</scope>
    <source>
        <strain evidence="3">Conio</strain>
    </source>
</reference>
<dbReference type="Proteomes" id="UP000756921">
    <property type="component" value="Unassembled WGS sequence"/>
</dbReference>
<feature type="transmembrane region" description="Helical" evidence="2">
    <location>
        <begin position="176"/>
        <end position="200"/>
    </location>
</feature>